<evidence type="ECO:0000313" key="4">
    <source>
        <dbReference type="Proteomes" id="UP000762676"/>
    </source>
</evidence>
<gene>
    <name evidence="3" type="ORF">ElyMa_000981300</name>
</gene>
<dbReference type="GO" id="GO:0003677">
    <property type="term" value="F:DNA binding"/>
    <property type="evidence" value="ECO:0007669"/>
    <property type="project" value="InterPro"/>
</dbReference>
<feature type="domain" description="HTH psq-type" evidence="2">
    <location>
        <begin position="24"/>
        <end position="64"/>
    </location>
</feature>
<evidence type="ECO:0000259" key="2">
    <source>
        <dbReference type="Pfam" id="PF05225"/>
    </source>
</evidence>
<comment type="caution">
    <text evidence="3">The sequence shown here is derived from an EMBL/GenBank/DDBJ whole genome shotgun (WGS) entry which is preliminary data.</text>
</comment>
<evidence type="ECO:0000313" key="3">
    <source>
        <dbReference type="EMBL" id="GFR96955.1"/>
    </source>
</evidence>
<protein>
    <submittedName>
        <fullName evidence="3">Tigger transposable element-derived protein</fullName>
    </submittedName>
</protein>
<organism evidence="3 4">
    <name type="scientific">Elysia marginata</name>
    <dbReference type="NCBI Taxonomy" id="1093978"/>
    <lineage>
        <taxon>Eukaryota</taxon>
        <taxon>Metazoa</taxon>
        <taxon>Spiralia</taxon>
        <taxon>Lophotrochozoa</taxon>
        <taxon>Mollusca</taxon>
        <taxon>Gastropoda</taxon>
        <taxon>Heterobranchia</taxon>
        <taxon>Euthyneura</taxon>
        <taxon>Panpulmonata</taxon>
        <taxon>Sacoglossa</taxon>
        <taxon>Placobranchoidea</taxon>
        <taxon>Plakobranchidae</taxon>
        <taxon>Elysia</taxon>
    </lineage>
</organism>
<sequence>MGRTSKSKGSSPSSASMGYCRNYTDEDLQRALQAVKADTAISAAARENNIPRITLHDYVHGKSSVGKRAGRAPGIPADIEDQIVQKVVFAAEAGFPITKMQLLSKVGRLVKRLNHRPQVNL</sequence>
<dbReference type="EMBL" id="BMAT01002002">
    <property type="protein sequence ID" value="GFR96955.1"/>
    <property type="molecule type" value="Genomic_DNA"/>
</dbReference>
<dbReference type="InterPro" id="IPR007889">
    <property type="entry name" value="HTH_Psq"/>
</dbReference>
<dbReference type="Gene3D" id="1.10.10.60">
    <property type="entry name" value="Homeodomain-like"/>
    <property type="match status" value="1"/>
</dbReference>
<dbReference type="InterPro" id="IPR009057">
    <property type="entry name" value="Homeodomain-like_sf"/>
</dbReference>
<reference evidence="3 4" key="1">
    <citation type="journal article" date="2021" name="Elife">
        <title>Chloroplast acquisition without the gene transfer in kleptoplastic sea slugs, Plakobranchus ocellatus.</title>
        <authorList>
            <person name="Maeda T."/>
            <person name="Takahashi S."/>
            <person name="Yoshida T."/>
            <person name="Shimamura S."/>
            <person name="Takaki Y."/>
            <person name="Nagai Y."/>
            <person name="Toyoda A."/>
            <person name="Suzuki Y."/>
            <person name="Arimoto A."/>
            <person name="Ishii H."/>
            <person name="Satoh N."/>
            <person name="Nishiyama T."/>
            <person name="Hasebe M."/>
            <person name="Maruyama T."/>
            <person name="Minagawa J."/>
            <person name="Obokata J."/>
            <person name="Shigenobu S."/>
        </authorList>
    </citation>
    <scope>NUCLEOTIDE SEQUENCE [LARGE SCALE GENOMIC DNA]</scope>
</reference>
<name>A0AAV4HHQ3_9GAST</name>
<evidence type="ECO:0000256" key="1">
    <source>
        <dbReference type="SAM" id="MobiDB-lite"/>
    </source>
</evidence>
<feature type="region of interest" description="Disordered" evidence="1">
    <location>
        <begin position="1"/>
        <end position="20"/>
    </location>
</feature>
<proteinExistence type="predicted"/>
<dbReference type="Pfam" id="PF05225">
    <property type="entry name" value="HTH_psq"/>
    <property type="match status" value="1"/>
</dbReference>
<accession>A0AAV4HHQ3</accession>
<dbReference type="SUPFAM" id="SSF46689">
    <property type="entry name" value="Homeodomain-like"/>
    <property type="match status" value="1"/>
</dbReference>
<dbReference type="AlphaFoldDB" id="A0AAV4HHQ3"/>
<dbReference type="Proteomes" id="UP000762676">
    <property type="component" value="Unassembled WGS sequence"/>
</dbReference>
<feature type="compositionally biased region" description="Low complexity" evidence="1">
    <location>
        <begin position="7"/>
        <end position="16"/>
    </location>
</feature>
<keyword evidence="4" id="KW-1185">Reference proteome</keyword>